<dbReference type="SUPFAM" id="SSF55874">
    <property type="entry name" value="ATPase domain of HSP90 chaperone/DNA topoisomerase II/histidine kinase"/>
    <property type="match status" value="1"/>
</dbReference>
<keyword evidence="3" id="KW-0597">Phosphoprotein</keyword>
<dbReference type="CDD" id="cd00130">
    <property type="entry name" value="PAS"/>
    <property type="match status" value="1"/>
</dbReference>
<protein>
    <recommendedName>
        <fullName evidence="2">histidine kinase</fullName>
        <ecNumber evidence="2">2.7.13.3</ecNumber>
    </recommendedName>
</protein>
<dbReference type="EMBL" id="FOPZ01000001">
    <property type="protein sequence ID" value="SFH34646.1"/>
    <property type="molecule type" value="Genomic_DNA"/>
</dbReference>
<keyword evidence="6" id="KW-0902">Two-component regulatory system</keyword>
<dbReference type="InterPro" id="IPR050736">
    <property type="entry name" value="Sensor_HK_Regulatory"/>
</dbReference>
<dbReference type="CDD" id="cd00082">
    <property type="entry name" value="HisKA"/>
    <property type="match status" value="1"/>
</dbReference>
<dbReference type="GO" id="GO:0006355">
    <property type="term" value="P:regulation of DNA-templated transcription"/>
    <property type="evidence" value="ECO:0007669"/>
    <property type="project" value="InterPro"/>
</dbReference>
<dbReference type="Gene3D" id="1.10.287.130">
    <property type="match status" value="1"/>
</dbReference>
<feature type="domain" description="PAS" evidence="8">
    <location>
        <begin position="10"/>
        <end position="67"/>
    </location>
</feature>
<keyword evidence="4" id="KW-0808">Transferase</keyword>
<dbReference type="PROSITE" id="PS50109">
    <property type="entry name" value="HIS_KIN"/>
    <property type="match status" value="1"/>
</dbReference>
<dbReference type="InterPro" id="IPR036890">
    <property type="entry name" value="HATPase_C_sf"/>
</dbReference>
<evidence type="ECO:0000256" key="5">
    <source>
        <dbReference type="ARBA" id="ARBA00022777"/>
    </source>
</evidence>
<dbReference type="InterPro" id="IPR000014">
    <property type="entry name" value="PAS"/>
</dbReference>
<dbReference type="SMART" id="SM00388">
    <property type="entry name" value="HisKA"/>
    <property type="match status" value="1"/>
</dbReference>
<evidence type="ECO:0000256" key="2">
    <source>
        <dbReference type="ARBA" id="ARBA00012438"/>
    </source>
</evidence>
<evidence type="ECO:0000313" key="11">
    <source>
        <dbReference type="Proteomes" id="UP000323537"/>
    </source>
</evidence>
<organism evidence="10 11">
    <name type="scientific">Halorubrum aquaticum</name>
    <dbReference type="NCBI Taxonomy" id="387340"/>
    <lineage>
        <taxon>Archaea</taxon>
        <taxon>Methanobacteriati</taxon>
        <taxon>Methanobacteriota</taxon>
        <taxon>Stenosarchaea group</taxon>
        <taxon>Halobacteria</taxon>
        <taxon>Halobacteriales</taxon>
        <taxon>Haloferacaceae</taxon>
        <taxon>Halorubrum</taxon>
    </lineage>
</organism>
<evidence type="ECO:0000256" key="1">
    <source>
        <dbReference type="ARBA" id="ARBA00000085"/>
    </source>
</evidence>
<dbReference type="AlphaFoldDB" id="A0A1I2ZAV1"/>
<dbReference type="Pfam" id="PF00989">
    <property type="entry name" value="PAS"/>
    <property type="match status" value="1"/>
</dbReference>
<dbReference type="PANTHER" id="PTHR43711">
    <property type="entry name" value="TWO-COMPONENT HISTIDINE KINASE"/>
    <property type="match status" value="1"/>
</dbReference>
<comment type="catalytic activity">
    <reaction evidence="1">
        <text>ATP + protein L-histidine = ADP + protein N-phospho-L-histidine.</text>
        <dbReference type="EC" id="2.7.13.3"/>
    </reaction>
</comment>
<dbReference type="PROSITE" id="PS50113">
    <property type="entry name" value="PAC"/>
    <property type="match status" value="1"/>
</dbReference>
<dbReference type="InterPro" id="IPR003661">
    <property type="entry name" value="HisK_dim/P_dom"/>
</dbReference>
<dbReference type="PROSITE" id="PS50112">
    <property type="entry name" value="PAS"/>
    <property type="match status" value="1"/>
</dbReference>
<dbReference type="InterPro" id="IPR005467">
    <property type="entry name" value="His_kinase_dom"/>
</dbReference>
<dbReference type="PRINTS" id="PR00344">
    <property type="entry name" value="BCTRLSENSOR"/>
</dbReference>
<dbReference type="NCBIfam" id="TIGR00229">
    <property type="entry name" value="sensory_box"/>
    <property type="match status" value="1"/>
</dbReference>
<evidence type="ECO:0000259" key="9">
    <source>
        <dbReference type="PROSITE" id="PS50113"/>
    </source>
</evidence>
<dbReference type="InterPro" id="IPR003594">
    <property type="entry name" value="HATPase_dom"/>
</dbReference>
<dbReference type="EC" id="2.7.13.3" evidence="2"/>
<evidence type="ECO:0000256" key="3">
    <source>
        <dbReference type="ARBA" id="ARBA00022553"/>
    </source>
</evidence>
<dbReference type="SMART" id="SM00091">
    <property type="entry name" value="PAS"/>
    <property type="match status" value="1"/>
</dbReference>
<reference evidence="10 11" key="1">
    <citation type="submission" date="2016-10" db="EMBL/GenBank/DDBJ databases">
        <authorList>
            <person name="Varghese N."/>
            <person name="Submissions S."/>
        </authorList>
    </citation>
    <scope>NUCLEOTIDE SEQUENCE [LARGE SCALE GENOMIC DNA]</scope>
    <source>
        <strain evidence="10 11">CGMCC 1.6377</strain>
    </source>
</reference>
<dbReference type="SMART" id="SM00387">
    <property type="entry name" value="HATPase_c"/>
    <property type="match status" value="1"/>
</dbReference>
<evidence type="ECO:0000313" key="10">
    <source>
        <dbReference type="EMBL" id="SFH34646.1"/>
    </source>
</evidence>
<dbReference type="OrthoDB" id="8127at2157"/>
<dbReference type="PANTHER" id="PTHR43711:SF1">
    <property type="entry name" value="HISTIDINE KINASE 1"/>
    <property type="match status" value="1"/>
</dbReference>
<dbReference type="Gene3D" id="3.30.565.10">
    <property type="entry name" value="Histidine kinase-like ATPase, C-terminal domain"/>
    <property type="match status" value="1"/>
</dbReference>
<keyword evidence="11" id="KW-1185">Reference proteome</keyword>
<name>A0A1I2ZAV1_9EURY</name>
<dbReference type="InterPro" id="IPR000700">
    <property type="entry name" value="PAS-assoc_C"/>
</dbReference>
<proteinExistence type="predicted"/>
<sequence length="340" mass="37524">MDASPPPIESDDFYRTLVENASEGMLTIDAESEIVYANPAVEDILGYAPDELIGSSKMKVIPERLQPVHMAALASYVETGDRNIDWNGIELPAEHKEGHEVPTLISLREHEYDGEQYFTGIIRDITERKRQEERLRDQKDRLDEFADILAHDIRNPLSVAIGYADIAREEHDLPELESIAESLSRIDDLVDDVLALSKEGRSIGETEPVDVEEVVRESWRNVETGAATLVIDSTLGTVEADASRFRELLENLFRNAADHGGSDVTVRVGRTAEGGALYVSDDGPGIPEDVRMEVFEYGYSTSEDGTGYGLSIVARIAEGHGWDVSVIGSEEGGARFEIAF</sequence>
<dbReference type="InterPro" id="IPR004358">
    <property type="entry name" value="Sig_transdc_His_kin-like_C"/>
</dbReference>
<evidence type="ECO:0000256" key="6">
    <source>
        <dbReference type="ARBA" id="ARBA00023012"/>
    </source>
</evidence>
<dbReference type="CDD" id="cd00075">
    <property type="entry name" value="HATPase"/>
    <property type="match status" value="1"/>
</dbReference>
<evidence type="ECO:0000259" key="7">
    <source>
        <dbReference type="PROSITE" id="PS50109"/>
    </source>
</evidence>
<dbReference type="RefSeq" id="WP_149783160.1">
    <property type="nucleotide sequence ID" value="NZ_BAAADP010000001.1"/>
</dbReference>
<dbReference type="Gene3D" id="3.30.450.20">
    <property type="entry name" value="PAS domain"/>
    <property type="match status" value="1"/>
</dbReference>
<gene>
    <name evidence="10" type="ORF">SAMN04488066_101385</name>
</gene>
<dbReference type="Proteomes" id="UP000323537">
    <property type="component" value="Unassembled WGS sequence"/>
</dbReference>
<evidence type="ECO:0000256" key="4">
    <source>
        <dbReference type="ARBA" id="ARBA00022679"/>
    </source>
</evidence>
<feature type="domain" description="PAC" evidence="9">
    <location>
        <begin position="87"/>
        <end position="137"/>
    </location>
</feature>
<dbReference type="InterPro" id="IPR035965">
    <property type="entry name" value="PAS-like_dom_sf"/>
</dbReference>
<keyword evidence="5" id="KW-0418">Kinase</keyword>
<feature type="domain" description="Histidine kinase" evidence="7">
    <location>
        <begin position="148"/>
        <end position="340"/>
    </location>
</feature>
<dbReference type="SUPFAM" id="SSF47384">
    <property type="entry name" value="Homodimeric domain of signal transducing histidine kinase"/>
    <property type="match status" value="1"/>
</dbReference>
<evidence type="ECO:0000259" key="8">
    <source>
        <dbReference type="PROSITE" id="PS50112"/>
    </source>
</evidence>
<dbReference type="Pfam" id="PF02518">
    <property type="entry name" value="HATPase_c"/>
    <property type="match status" value="1"/>
</dbReference>
<dbReference type="InterPro" id="IPR013767">
    <property type="entry name" value="PAS_fold"/>
</dbReference>
<dbReference type="SUPFAM" id="SSF55785">
    <property type="entry name" value="PYP-like sensor domain (PAS domain)"/>
    <property type="match status" value="1"/>
</dbReference>
<dbReference type="InterPro" id="IPR036097">
    <property type="entry name" value="HisK_dim/P_sf"/>
</dbReference>
<dbReference type="GO" id="GO:0000155">
    <property type="term" value="F:phosphorelay sensor kinase activity"/>
    <property type="evidence" value="ECO:0007669"/>
    <property type="project" value="InterPro"/>
</dbReference>
<accession>A0A1I2ZAV1</accession>
<dbReference type="Pfam" id="PF00512">
    <property type="entry name" value="HisKA"/>
    <property type="match status" value="1"/>
</dbReference>